<dbReference type="Proteomes" id="UP000503840">
    <property type="component" value="Unassembled WGS sequence"/>
</dbReference>
<protein>
    <submittedName>
        <fullName evidence="1">Uncharacterized protein</fullName>
    </submittedName>
</protein>
<gene>
    <name evidence="1" type="ORF">DSM101010T_26290</name>
</gene>
<dbReference type="EMBL" id="BLVO01000013">
    <property type="protein sequence ID" value="GFM34264.1"/>
    <property type="molecule type" value="Genomic_DNA"/>
</dbReference>
<dbReference type="RefSeq" id="WP_174405871.1">
    <property type="nucleotide sequence ID" value="NZ_BLVO01000013.1"/>
</dbReference>
<dbReference type="AlphaFoldDB" id="A0A7J0BMK9"/>
<organism evidence="1 2">
    <name type="scientific">Desulfovibrio subterraneus</name>
    <dbReference type="NCBI Taxonomy" id="2718620"/>
    <lineage>
        <taxon>Bacteria</taxon>
        <taxon>Pseudomonadati</taxon>
        <taxon>Thermodesulfobacteriota</taxon>
        <taxon>Desulfovibrionia</taxon>
        <taxon>Desulfovibrionales</taxon>
        <taxon>Desulfovibrionaceae</taxon>
        <taxon>Desulfovibrio</taxon>
    </lineage>
</organism>
<comment type="caution">
    <text evidence="1">The sequence shown here is derived from an EMBL/GenBank/DDBJ whole genome shotgun (WGS) entry which is preliminary data.</text>
</comment>
<keyword evidence="2" id="KW-1185">Reference proteome</keyword>
<evidence type="ECO:0000313" key="2">
    <source>
        <dbReference type="Proteomes" id="UP000503840"/>
    </source>
</evidence>
<accession>A0A7J0BMK9</accession>
<name>A0A7J0BMK9_9BACT</name>
<proteinExistence type="predicted"/>
<evidence type="ECO:0000313" key="1">
    <source>
        <dbReference type="EMBL" id="GFM34264.1"/>
    </source>
</evidence>
<reference evidence="1 2" key="1">
    <citation type="submission" date="2020-05" db="EMBL/GenBank/DDBJ databases">
        <title>Draft genome sequence of Desulfovibrio sp. strain HN2T.</title>
        <authorList>
            <person name="Ueno A."/>
            <person name="Tamazawa S."/>
            <person name="Tamamura S."/>
            <person name="Murakami T."/>
            <person name="Kiyama T."/>
            <person name="Inomata H."/>
            <person name="Amano Y."/>
            <person name="Miyakawa K."/>
            <person name="Tamaki H."/>
            <person name="Naganuma T."/>
            <person name="Kaneko K."/>
        </authorList>
    </citation>
    <scope>NUCLEOTIDE SEQUENCE [LARGE SCALE GENOMIC DNA]</scope>
    <source>
        <strain evidence="1 2">HN2</strain>
    </source>
</reference>
<sequence>MVDPRDVNYVLDYLISGTRNSTSPGGKKSYKFSITDLAEDLDYAEDEAAKILQHINASTNLWPADFETAGKKLAIPNAALDDLKKIRG</sequence>